<dbReference type="AlphaFoldDB" id="A0AAD7T7H6"/>
<protein>
    <submittedName>
        <fullName evidence="2">Uncharacterized protein</fullName>
    </submittedName>
</protein>
<proteinExistence type="predicted"/>
<evidence type="ECO:0000313" key="2">
    <source>
        <dbReference type="EMBL" id="KAJ8415011.1"/>
    </source>
</evidence>
<feature type="compositionally biased region" description="Basic and acidic residues" evidence="1">
    <location>
        <begin position="17"/>
        <end position="27"/>
    </location>
</feature>
<organism evidence="2 3">
    <name type="scientific">Aldrovandia affinis</name>
    <dbReference type="NCBI Taxonomy" id="143900"/>
    <lineage>
        <taxon>Eukaryota</taxon>
        <taxon>Metazoa</taxon>
        <taxon>Chordata</taxon>
        <taxon>Craniata</taxon>
        <taxon>Vertebrata</taxon>
        <taxon>Euteleostomi</taxon>
        <taxon>Actinopterygii</taxon>
        <taxon>Neopterygii</taxon>
        <taxon>Teleostei</taxon>
        <taxon>Notacanthiformes</taxon>
        <taxon>Halosauridae</taxon>
        <taxon>Aldrovandia</taxon>
    </lineage>
</organism>
<name>A0AAD7T7H6_9TELE</name>
<feature type="compositionally biased region" description="Gly residues" evidence="1">
    <location>
        <begin position="68"/>
        <end position="79"/>
    </location>
</feature>
<reference evidence="2" key="1">
    <citation type="journal article" date="2023" name="Science">
        <title>Genome structures resolve the early diversification of teleost fishes.</title>
        <authorList>
            <person name="Parey E."/>
            <person name="Louis A."/>
            <person name="Montfort J."/>
            <person name="Bouchez O."/>
            <person name="Roques C."/>
            <person name="Iampietro C."/>
            <person name="Lluch J."/>
            <person name="Castinel A."/>
            <person name="Donnadieu C."/>
            <person name="Desvignes T."/>
            <person name="Floi Bucao C."/>
            <person name="Jouanno E."/>
            <person name="Wen M."/>
            <person name="Mejri S."/>
            <person name="Dirks R."/>
            <person name="Jansen H."/>
            <person name="Henkel C."/>
            <person name="Chen W.J."/>
            <person name="Zahm M."/>
            <person name="Cabau C."/>
            <person name="Klopp C."/>
            <person name="Thompson A.W."/>
            <person name="Robinson-Rechavi M."/>
            <person name="Braasch I."/>
            <person name="Lecointre G."/>
            <person name="Bobe J."/>
            <person name="Postlethwait J.H."/>
            <person name="Berthelot C."/>
            <person name="Roest Crollius H."/>
            <person name="Guiguen Y."/>
        </authorList>
    </citation>
    <scope>NUCLEOTIDE SEQUENCE</scope>
    <source>
        <strain evidence="2">NC1722</strain>
    </source>
</reference>
<feature type="region of interest" description="Disordered" evidence="1">
    <location>
        <begin position="1"/>
        <end position="101"/>
    </location>
</feature>
<evidence type="ECO:0000313" key="3">
    <source>
        <dbReference type="Proteomes" id="UP001221898"/>
    </source>
</evidence>
<dbReference type="EMBL" id="JAINUG010000010">
    <property type="protein sequence ID" value="KAJ8415011.1"/>
    <property type="molecule type" value="Genomic_DNA"/>
</dbReference>
<comment type="caution">
    <text evidence="2">The sequence shown here is derived from an EMBL/GenBank/DDBJ whole genome shotgun (WGS) entry which is preliminary data.</text>
</comment>
<evidence type="ECO:0000256" key="1">
    <source>
        <dbReference type="SAM" id="MobiDB-lite"/>
    </source>
</evidence>
<keyword evidence="3" id="KW-1185">Reference proteome</keyword>
<dbReference type="Proteomes" id="UP001221898">
    <property type="component" value="Unassembled WGS sequence"/>
</dbReference>
<gene>
    <name evidence="2" type="ORF">AAFF_G00007090</name>
</gene>
<accession>A0AAD7T7H6</accession>
<feature type="compositionally biased region" description="Basic residues" evidence="1">
    <location>
        <begin position="48"/>
        <end position="66"/>
    </location>
</feature>
<sequence>MCLFKRDAPGGSASPKVEVDDYPESRGRGGGVMSRGDLRRSQTVPRFRLGRRKLKLNRRVQSRPRRGGSPGTSRGGGDSGTTASRHARRQTRSAGEWDREE</sequence>